<comment type="caution">
    <text evidence="4">The sequence shown here is derived from an EMBL/GenBank/DDBJ whole genome shotgun (WGS) entry which is preliminary data.</text>
</comment>
<protein>
    <recommendedName>
        <fullName evidence="3">DYW domain-containing protein</fullName>
    </recommendedName>
</protein>
<dbReference type="Pfam" id="PF01535">
    <property type="entry name" value="PPR"/>
    <property type="match status" value="3"/>
</dbReference>
<evidence type="ECO:0000256" key="1">
    <source>
        <dbReference type="ARBA" id="ARBA00022737"/>
    </source>
</evidence>
<dbReference type="PANTHER" id="PTHR47926:SF347">
    <property type="entry name" value="PENTATRICOPEPTIDE REPEAT-CONTAINING PROTEIN"/>
    <property type="match status" value="1"/>
</dbReference>
<feature type="repeat" description="PPR" evidence="2">
    <location>
        <begin position="302"/>
        <end position="336"/>
    </location>
</feature>
<dbReference type="InterPro" id="IPR002885">
    <property type="entry name" value="PPR_rpt"/>
</dbReference>
<dbReference type="Gene3D" id="1.25.40.10">
    <property type="entry name" value="Tetratricopeptide repeat domain"/>
    <property type="match status" value="4"/>
</dbReference>
<dbReference type="PANTHER" id="PTHR47926">
    <property type="entry name" value="PENTATRICOPEPTIDE REPEAT-CONTAINING PROTEIN"/>
    <property type="match status" value="1"/>
</dbReference>
<proteinExistence type="predicted"/>
<name>A0A815EUM4_9BILA</name>
<dbReference type="EMBL" id="CAJOBC010046894">
    <property type="protein sequence ID" value="CAF4164154.1"/>
    <property type="molecule type" value="Genomic_DNA"/>
</dbReference>
<dbReference type="GO" id="GO:0003723">
    <property type="term" value="F:RNA binding"/>
    <property type="evidence" value="ECO:0007669"/>
    <property type="project" value="InterPro"/>
</dbReference>
<dbReference type="FunFam" id="1.25.40.10:FF:000158">
    <property type="entry name" value="pentatricopeptide repeat-containing protein At2g33680"/>
    <property type="match status" value="1"/>
</dbReference>
<dbReference type="Pfam" id="PF13041">
    <property type="entry name" value="PPR_2"/>
    <property type="match status" value="1"/>
</dbReference>
<dbReference type="GO" id="GO:0009451">
    <property type="term" value="P:RNA modification"/>
    <property type="evidence" value="ECO:0007669"/>
    <property type="project" value="InterPro"/>
</dbReference>
<evidence type="ECO:0000313" key="4">
    <source>
        <dbReference type="EMBL" id="CAF1319559.1"/>
    </source>
</evidence>
<dbReference type="Proteomes" id="UP000663829">
    <property type="component" value="Unassembled WGS sequence"/>
</dbReference>
<evidence type="ECO:0000313" key="6">
    <source>
        <dbReference type="Proteomes" id="UP000663829"/>
    </source>
</evidence>
<keyword evidence="1" id="KW-0677">Repeat</keyword>
<feature type="domain" description="DYW" evidence="3">
    <location>
        <begin position="525"/>
        <end position="619"/>
    </location>
</feature>
<gene>
    <name evidence="4" type="ORF">GPM918_LOCUS29406</name>
    <name evidence="5" type="ORF">SRO942_LOCUS29981</name>
</gene>
<evidence type="ECO:0000256" key="2">
    <source>
        <dbReference type="PROSITE-ProRule" id="PRU00708"/>
    </source>
</evidence>
<organism evidence="4 6">
    <name type="scientific">Didymodactylos carnosus</name>
    <dbReference type="NCBI Taxonomy" id="1234261"/>
    <lineage>
        <taxon>Eukaryota</taxon>
        <taxon>Metazoa</taxon>
        <taxon>Spiralia</taxon>
        <taxon>Gnathifera</taxon>
        <taxon>Rotifera</taxon>
        <taxon>Eurotatoria</taxon>
        <taxon>Bdelloidea</taxon>
        <taxon>Philodinida</taxon>
        <taxon>Philodinidae</taxon>
        <taxon>Didymodactylos</taxon>
    </lineage>
</organism>
<keyword evidence="6" id="KW-1185">Reference proteome</keyword>
<dbReference type="GO" id="GO:0048731">
    <property type="term" value="P:system development"/>
    <property type="evidence" value="ECO:0007669"/>
    <property type="project" value="UniProtKB-ARBA"/>
</dbReference>
<evidence type="ECO:0000259" key="3">
    <source>
        <dbReference type="Pfam" id="PF14432"/>
    </source>
</evidence>
<dbReference type="NCBIfam" id="TIGR00756">
    <property type="entry name" value="PPR"/>
    <property type="match status" value="3"/>
</dbReference>
<dbReference type="OrthoDB" id="10022555at2759"/>
<reference evidence="4" key="1">
    <citation type="submission" date="2021-02" db="EMBL/GenBank/DDBJ databases">
        <authorList>
            <person name="Nowell W R."/>
        </authorList>
    </citation>
    <scope>NUCLEOTIDE SEQUENCE</scope>
</reference>
<dbReference type="GO" id="GO:0008270">
    <property type="term" value="F:zinc ion binding"/>
    <property type="evidence" value="ECO:0007669"/>
    <property type="project" value="InterPro"/>
</dbReference>
<dbReference type="PROSITE" id="PS51375">
    <property type="entry name" value="PPR"/>
    <property type="match status" value="1"/>
</dbReference>
<accession>A0A815EUM4</accession>
<sequence length="619" mass="71114">MSTFVDFTNQIKQLNDHKQYQKAIALFETHIQYQLPTNPAINQALKACIELADLKRGSDIHQSLSPQSKKNPFIQTNLIRLYMKCGDLSKAQEILRESRNMTPAMYNALLNGLANNNRGEQALDLFRQMTVPPDEYTYSILFKICTQLGDQDSIQFGKNLLEKIPVRYQTDTILLNSALHMLMQNGEISMGEKLFSRMNKYITTYGVMMSGYIKNNRPQEAIDLFFKMDKPDEVNLIVFFSACAQLGNEKALNLGKQVFSRLSTEFHENNVNEKVLHGVLNMFIKCSDIENAEKLFARLNGNVITYGSMMTIYNSRNEPDKTLALFEQMKRKKIEVNDIIWVLVINALSELSDLSVCESVISEMAETFLINIQIQNALIDMWIDTLSRSNLVDEAQELISEFEQSHSPCYSMYMAILSAARNQRNPSLAQKIFDHIQAHFHDQQYYVTPAAVLLANTYALSGHWSTASDIRMKINQSGMKKMAGLSWTVIDGKIVKFRAHDRSHRRSEEIYAELERLTNELIKHGYKCDTSWITRPMTNDETGESVLSGHSERLAIAFNLIQRPIPARIQIMKNLRVCGDCHTFIKWIARIRQCLIIVRDANRTHHFYPNGQCSCRDYF</sequence>
<dbReference type="InterPro" id="IPR046960">
    <property type="entry name" value="PPR_At4g14850-like_plant"/>
</dbReference>
<dbReference type="AlphaFoldDB" id="A0A815EUM4"/>
<evidence type="ECO:0000313" key="5">
    <source>
        <dbReference type="EMBL" id="CAF4164154.1"/>
    </source>
</evidence>
<dbReference type="InterPro" id="IPR032867">
    <property type="entry name" value="DYW_dom"/>
</dbReference>
<dbReference type="Pfam" id="PF14432">
    <property type="entry name" value="DYW_deaminase"/>
    <property type="match status" value="1"/>
</dbReference>
<dbReference type="EMBL" id="CAJNOQ010013336">
    <property type="protein sequence ID" value="CAF1319559.1"/>
    <property type="molecule type" value="Genomic_DNA"/>
</dbReference>
<dbReference type="InterPro" id="IPR011990">
    <property type="entry name" value="TPR-like_helical_dom_sf"/>
</dbReference>
<dbReference type="Proteomes" id="UP000681722">
    <property type="component" value="Unassembled WGS sequence"/>
</dbReference>